<dbReference type="InterPro" id="IPR051843">
    <property type="entry name" value="CPA1_transporter"/>
</dbReference>
<feature type="domain" description="Cation/H+ exchanger transmembrane" evidence="7">
    <location>
        <begin position="95"/>
        <end position="454"/>
    </location>
</feature>
<gene>
    <name evidence="8" type="ORF">D9Q98_009623</name>
</gene>
<feature type="region of interest" description="Disordered" evidence="5">
    <location>
        <begin position="500"/>
        <end position="564"/>
    </location>
</feature>
<feature type="region of interest" description="Disordered" evidence="5">
    <location>
        <begin position="1"/>
        <end position="34"/>
    </location>
</feature>
<dbReference type="GO" id="GO:0015297">
    <property type="term" value="F:antiporter activity"/>
    <property type="evidence" value="ECO:0007669"/>
    <property type="project" value="InterPro"/>
</dbReference>
<dbReference type="Pfam" id="PF00999">
    <property type="entry name" value="Na_H_Exchanger"/>
    <property type="match status" value="1"/>
</dbReference>
<dbReference type="PANTHER" id="PTHR31102:SF1">
    <property type="entry name" value="CATION_H+ EXCHANGER DOMAIN-CONTAINING PROTEIN"/>
    <property type="match status" value="1"/>
</dbReference>
<feature type="transmembrane region" description="Helical" evidence="6">
    <location>
        <begin position="194"/>
        <end position="215"/>
    </location>
</feature>
<reference evidence="8" key="1">
    <citation type="journal article" date="2019" name="Plant J.">
        <title>Chlorella vulgaris genome assembly and annotation reveals the molecular basis for metabolic acclimation to high light conditions.</title>
        <authorList>
            <person name="Cecchin M."/>
            <person name="Marcolungo L."/>
            <person name="Rossato M."/>
            <person name="Girolomoni L."/>
            <person name="Cosentino E."/>
            <person name="Cuine S."/>
            <person name="Li-Beisson Y."/>
            <person name="Delledonne M."/>
            <person name="Ballottari M."/>
        </authorList>
    </citation>
    <scope>NUCLEOTIDE SEQUENCE</scope>
    <source>
        <strain evidence="8">211/11P</strain>
    </source>
</reference>
<dbReference type="EMBL" id="SIDB01000013">
    <property type="protein sequence ID" value="KAI3424269.1"/>
    <property type="molecule type" value="Genomic_DNA"/>
</dbReference>
<keyword evidence="9" id="KW-1185">Reference proteome</keyword>
<feature type="transmembrane region" description="Helical" evidence="6">
    <location>
        <begin position="81"/>
        <end position="101"/>
    </location>
</feature>
<feature type="transmembrane region" description="Helical" evidence="6">
    <location>
        <begin position="357"/>
        <end position="378"/>
    </location>
</feature>
<reference evidence="8" key="2">
    <citation type="submission" date="2020-11" db="EMBL/GenBank/DDBJ databases">
        <authorList>
            <person name="Cecchin M."/>
            <person name="Marcolungo L."/>
            <person name="Rossato M."/>
            <person name="Girolomoni L."/>
            <person name="Cosentino E."/>
            <person name="Cuine S."/>
            <person name="Li-Beisson Y."/>
            <person name="Delledonne M."/>
            <person name="Ballottari M."/>
        </authorList>
    </citation>
    <scope>NUCLEOTIDE SEQUENCE</scope>
    <source>
        <strain evidence="8">211/11P</strain>
        <tissue evidence="8">Whole cell</tissue>
    </source>
</reference>
<dbReference type="InterPro" id="IPR006153">
    <property type="entry name" value="Cation/H_exchanger_TM"/>
</dbReference>
<name>A0A9D4YSN5_CHLVU</name>
<feature type="transmembrane region" description="Helical" evidence="6">
    <location>
        <begin position="56"/>
        <end position="75"/>
    </location>
</feature>
<accession>A0A9D4YSN5</accession>
<evidence type="ECO:0000256" key="2">
    <source>
        <dbReference type="ARBA" id="ARBA00022692"/>
    </source>
</evidence>
<comment type="subcellular location">
    <subcellularLocation>
        <location evidence="1">Membrane</location>
        <topology evidence="1">Multi-pass membrane protein</topology>
    </subcellularLocation>
</comment>
<proteinExistence type="predicted"/>
<dbReference type="Proteomes" id="UP001055712">
    <property type="component" value="Unassembled WGS sequence"/>
</dbReference>
<feature type="compositionally biased region" description="Acidic residues" evidence="5">
    <location>
        <begin position="506"/>
        <end position="515"/>
    </location>
</feature>
<feature type="transmembrane region" description="Helical" evidence="6">
    <location>
        <begin position="319"/>
        <end position="337"/>
    </location>
</feature>
<dbReference type="GO" id="GO:0016020">
    <property type="term" value="C:membrane"/>
    <property type="evidence" value="ECO:0007669"/>
    <property type="project" value="UniProtKB-SubCell"/>
</dbReference>
<dbReference type="Gene3D" id="1.20.1530.20">
    <property type="match status" value="1"/>
</dbReference>
<feature type="region of interest" description="Disordered" evidence="5">
    <location>
        <begin position="674"/>
        <end position="709"/>
    </location>
</feature>
<keyword evidence="2 6" id="KW-0812">Transmembrane</keyword>
<dbReference type="PANTHER" id="PTHR31102">
    <property type="match status" value="1"/>
</dbReference>
<dbReference type="OrthoDB" id="423807at2759"/>
<evidence type="ECO:0000256" key="4">
    <source>
        <dbReference type="ARBA" id="ARBA00023136"/>
    </source>
</evidence>
<evidence type="ECO:0000259" key="7">
    <source>
        <dbReference type="Pfam" id="PF00999"/>
    </source>
</evidence>
<comment type="caution">
    <text evidence="8">The sequence shown here is derived from an EMBL/GenBank/DDBJ whole genome shotgun (WGS) entry which is preliminary data.</text>
</comment>
<feature type="transmembrane region" description="Helical" evidence="6">
    <location>
        <begin position="270"/>
        <end position="289"/>
    </location>
</feature>
<dbReference type="InterPro" id="IPR038770">
    <property type="entry name" value="Na+/solute_symporter_sf"/>
</dbReference>
<feature type="transmembrane region" description="Helical" evidence="6">
    <location>
        <begin position="168"/>
        <end position="188"/>
    </location>
</feature>
<evidence type="ECO:0000256" key="6">
    <source>
        <dbReference type="SAM" id="Phobius"/>
    </source>
</evidence>
<organism evidence="8 9">
    <name type="scientific">Chlorella vulgaris</name>
    <name type="common">Green alga</name>
    <dbReference type="NCBI Taxonomy" id="3077"/>
    <lineage>
        <taxon>Eukaryota</taxon>
        <taxon>Viridiplantae</taxon>
        <taxon>Chlorophyta</taxon>
        <taxon>core chlorophytes</taxon>
        <taxon>Trebouxiophyceae</taxon>
        <taxon>Chlorellales</taxon>
        <taxon>Chlorellaceae</taxon>
        <taxon>Chlorella clade</taxon>
        <taxon>Chlorella</taxon>
    </lineage>
</organism>
<evidence type="ECO:0000313" key="9">
    <source>
        <dbReference type="Proteomes" id="UP001055712"/>
    </source>
</evidence>
<dbReference type="GO" id="GO:1902600">
    <property type="term" value="P:proton transmembrane transport"/>
    <property type="evidence" value="ECO:0007669"/>
    <property type="project" value="InterPro"/>
</dbReference>
<feature type="transmembrane region" description="Helical" evidence="6">
    <location>
        <begin position="227"/>
        <end position="250"/>
    </location>
</feature>
<keyword evidence="3 6" id="KW-1133">Transmembrane helix</keyword>
<feature type="transmembrane region" description="Helical" evidence="6">
    <location>
        <begin position="468"/>
        <end position="487"/>
    </location>
</feature>
<evidence type="ECO:0000256" key="1">
    <source>
        <dbReference type="ARBA" id="ARBA00004141"/>
    </source>
</evidence>
<dbReference type="AlphaFoldDB" id="A0A9D4YSN5"/>
<protein>
    <recommendedName>
        <fullName evidence="7">Cation/H+ exchanger transmembrane domain-containing protein</fullName>
    </recommendedName>
</protein>
<keyword evidence="4 6" id="KW-0472">Membrane</keyword>
<feature type="transmembrane region" description="Helical" evidence="6">
    <location>
        <begin position="390"/>
        <end position="412"/>
    </location>
</feature>
<sequence length="709" mass="75661">MKVASGRSASGDLPDDDPGGSRGGGTTEPRRPRLPPRWAALAEKVFRPQPEPRMDFAFVVLAAVMYGALYFSIGSAFLPGHPAWCTVLLWAAAQIGALVAWQLRLPRVIGMLAAGMLLKNAMWEATTAFPAKWGVQMRAGALATIFLRCGLELDVGTMRRFKYPAMRLALLPGLAEAFYDGGLAVALFNMPVLLAFTMGFILKAVGPGLVVPAMFQLQKTGLGRDQGIPSTVVIAASFDDVVAITGYSIFSSIAITGQGDVAWQIASGPLQVLFGIVGGLIGGVFLGCTRLFSSRLKRLVGLYGGALLLMYFLEYYSLLSGGALGALFIGLVASNAWEKGFPRCGSLGQSFSHSPELERIIAVFWNWVWEPLLFVTIGNSIDFDTLDGGIIPKSLIIICSGVVLRTLITYGVMSGFGYSWREKLFYAVAWTPKATVQAALSGAPLALIQKYKTGAPDYAEWEQWGNEILVTGIFAIVVCGTLGTLAIHLTAPRLLMPAEASVSEDSSSEADEGGEPGEGFQDEAAGAAQPGARRKTSAPRVAVVRSAEPALEPGSSHFPPHGLGLHHRRAASQMALADQDGAPLSDHELLAEYLDAIRLLTAAVHDDRKTKPDLVRLSDRVLDTQRRLEAAMERREPSVRELFRTASRLAQTFVMRPASQASGALTAAGLVSANSRGGMHHRRSHDDVEAAAKGGEGAGSRPPSPDDMA</sequence>
<feature type="transmembrane region" description="Helical" evidence="6">
    <location>
        <begin position="424"/>
        <end position="448"/>
    </location>
</feature>
<evidence type="ECO:0000256" key="3">
    <source>
        <dbReference type="ARBA" id="ARBA00022989"/>
    </source>
</evidence>
<evidence type="ECO:0000313" key="8">
    <source>
        <dbReference type="EMBL" id="KAI3424269.1"/>
    </source>
</evidence>
<evidence type="ECO:0000256" key="5">
    <source>
        <dbReference type="SAM" id="MobiDB-lite"/>
    </source>
</evidence>